<dbReference type="GeneID" id="81584311"/>
<accession>A0AAD6H935</accession>
<reference evidence="2" key="2">
    <citation type="submission" date="2023-01" db="EMBL/GenBank/DDBJ databases">
        <authorList>
            <person name="Petersen C."/>
        </authorList>
    </citation>
    <scope>NUCLEOTIDE SEQUENCE</scope>
    <source>
        <strain evidence="2">IBT 12815</strain>
    </source>
</reference>
<dbReference type="SUPFAM" id="SSF53167">
    <property type="entry name" value="Purine and uridine phosphorylases"/>
    <property type="match status" value="1"/>
</dbReference>
<dbReference type="Proteomes" id="UP001213799">
    <property type="component" value="Unassembled WGS sequence"/>
</dbReference>
<keyword evidence="3" id="KW-1185">Reference proteome</keyword>
<name>A0AAD6H935_9EURO</name>
<dbReference type="InterPro" id="IPR027417">
    <property type="entry name" value="P-loop_NTPase"/>
</dbReference>
<organism evidence="2 3">
    <name type="scientific">Penicillium hordei</name>
    <dbReference type="NCBI Taxonomy" id="40994"/>
    <lineage>
        <taxon>Eukaryota</taxon>
        <taxon>Fungi</taxon>
        <taxon>Dikarya</taxon>
        <taxon>Ascomycota</taxon>
        <taxon>Pezizomycotina</taxon>
        <taxon>Eurotiomycetes</taxon>
        <taxon>Eurotiomycetidae</taxon>
        <taxon>Eurotiales</taxon>
        <taxon>Aspergillaceae</taxon>
        <taxon>Penicillium</taxon>
    </lineage>
</organism>
<dbReference type="InterPro" id="IPR011990">
    <property type="entry name" value="TPR-like_helical_dom_sf"/>
</dbReference>
<keyword evidence="1" id="KW-0802">TPR repeat</keyword>
<dbReference type="Gene3D" id="3.40.50.1580">
    <property type="entry name" value="Nucleoside phosphorylase domain"/>
    <property type="match status" value="1"/>
</dbReference>
<evidence type="ECO:0000313" key="3">
    <source>
        <dbReference type="Proteomes" id="UP001213799"/>
    </source>
</evidence>
<dbReference type="PRINTS" id="PR00381">
    <property type="entry name" value="KINESINLIGHT"/>
</dbReference>
<comment type="caution">
    <text evidence="2">The sequence shown here is derived from an EMBL/GenBank/DDBJ whole genome shotgun (WGS) entry which is preliminary data.</text>
</comment>
<reference evidence="2" key="1">
    <citation type="journal article" date="2023" name="IMA Fungus">
        <title>Comparative genomic study of the Penicillium genus elucidates a diverse pangenome and 15 lateral gene transfer events.</title>
        <authorList>
            <person name="Petersen C."/>
            <person name="Sorensen T."/>
            <person name="Nielsen M.R."/>
            <person name="Sondergaard T.E."/>
            <person name="Sorensen J.L."/>
            <person name="Fitzpatrick D.A."/>
            <person name="Frisvad J.C."/>
            <person name="Nielsen K.L."/>
        </authorList>
    </citation>
    <scope>NUCLEOTIDE SEQUENCE</scope>
    <source>
        <strain evidence="2">IBT 12815</strain>
    </source>
</reference>
<dbReference type="PROSITE" id="PS50005">
    <property type="entry name" value="TPR"/>
    <property type="match status" value="6"/>
</dbReference>
<dbReference type="SMART" id="SM00028">
    <property type="entry name" value="TPR"/>
    <property type="match status" value="9"/>
</dbReference>
<dbReference type="Gene3D" id="1.25.40.10">
    <property type="entry name" value="Tetratricopeptide repeat domain"/>
    <property type="match status" value="3"/>
</dbReference>
<proteinExistence type="predicted"/>
<dbReference type="Pfam" id="PF13424">
    <property type="entry name" value="TPR_12"/>
    <property type="match status" value="4"/>
</dbReference>
<dbReference type="RefSeq" id="XP_056759064.1">
    <property type="nucleotide sequence ID" value="XM_056894069.1"/>
</dbReference>
<dbReference type="Gene3D" id="3.40.50.300">
    <property type="entry name" value="P-loop containing nucleotide triphosphate hydrolases"/>
    <property type="match status" value="1"/>
</dbReference>
<dbReference type="AlphaFoldDB" id="A0AAD6H935"/>
<dbReference type="GO" id="GO:0003824">
    <property type="term" value="F:catalytic activity"/>
    <property type="evidence" value="ECO:0007669"/>
    <property type="project" value="InterPro"/>
</dbReference>
<gene>
    <name evidence="2" type="ORF">N7537_003011</name>
</gene>
<protein>
    <submittedName>
        <fullName evidence="2">Disease resistance protein</fullName>
    </submittedName>
</protein>
<dbReference type="InterPro" id="IPR019734">
    <property type="entry name" value="TPR_rpt"/>
</dbReference>
<dbReference type="InterPro" id="IPR035994">
    <property type="entry name" value="Nucleoside_phosphorylase_sf"/>
</dbReference>
<evidence type="ECO:0000313" key="2">
    <source>
        <dbReference type="EMBL" id="KAJ5617897.1"/>
    </source>
</evidence>
<dbReference type="PROSITE" id="PS50293">
    <property type="entry name" value="TPR_REGION"/>
    <property type="match status" value="2"/>
</dbReference>
<feature type="repeat" description="TPR" evidence="1">
    <location>
        <begin position="1022"/>
        <end position="1055"/>
    </location>
</feature>
<feature type="repeat" description="TPR" evidence="1">
    <location>
        <begin position="854"/>
        <end position="887"/>
    </location>
</feature>
<feature type="repeat" description="TPR" evidence="1">
    <location>
        <begin position="770"/>
        <end position="803"/>
    </location>
</feature>
<dbReference type="SUPFAM" id="SSF48452">
    <property type="entry name" value="TPR-like"/>
    <property type="match status" value="2"/>
</dbReference>
<feature type="repeat" description="TPR" evidence="1">
    <location>
        <begin position="938"/>
        <end position="971"/>
    </location>
</feature>
<dbReference type="SUPFAM" id="SSF52540">
    <property type="entry name" value="P-loop containing nucleoside triphosphate hydrolases"/>
    <property type="match status" value="1"/>
</dbReference>
<dbReference type="EMBL" id="JAQJAE010000001">
    <property type="protein sequence ID" value="KAJ5617897.1"/>
    <property type="molecule type" value="Genomic_DNA"/>
</dbReference>
<feature type="repeat" description="TPR" evidence="1">
    <location>
        <begin position="896"/>
        <end position="929"/>
    </location>
</feature>
<sequence length="1170" mass="132705">MSLKCLSRDSYRVGWICPLEVEQIAAMEMLDEEHQRLPQPSGDTNIYNLGSINNHNVVIAGLPRAGNCSAATVVTQMKMTFPNLKYGLLVGIGGGVPTKTEFGMIRLGHVVVSEPTGVHSGAVQYDHGKANAGHFERKGFLAPPPTALLNAAREVAIRRHRMDYDPIWKNLERIQTSRRPLRRFKFPGAANDNLYPANYTHGQQGISCEDSGCDPRQRIERPIDEEDDSFIVVHRGTIASGEMVIKDAKKRDDLAQEHGVLCFEMEAAGALTDFPCMVIRGISDYCDSHKNDQWHGYAAAVAAAYARQLFFHMSIEEAQRNPNSMPINFELPLNLSDISEVTRFVARKDQLERMHGILDTSVGRRIVVVHGLGGIGKTQLAIAYIKRNRSHYSAIIWLNARDETTLKQSFARTAEWILRHHPSVTYIASALKSRDLDETVNATKRWLDDPMNDRWLIIYDNYDNPLPGNHTRKGISYASSVEAGIHSDDDKDLAKAFDLRKFLPETDHGAIVVTTRSSMVKLGQTLHLRKLEDINDSLEILASVSGREDLKEDPVATDLARQLDGLPLALATAGAYLEQVSISYTEYLQLYRESWQRLHEDTPQLGAYDQTLYSTWNISYRYIQQQSPIAAMLLRQWAYFANEDLWYELLEYSGPEKPEWLCALTENKLTFHASLRLLCSHGLVEADPTTILQRVESRGYSVHGCVHSWMIHVLNQGLDKSMAWIAVKCVAAHVPRREEHRFWLIQRRLIAHADRCLEIINNLEVEGEDAEALYSLGYLYADQDRLQEAEAMYERALEGYEKARGREHTSTLDIINNLGLLYADQGRLQEAEAMYDRALEGYEKAWGREHTSTLDTINNLGLLYADQGRFQEAEAMYERALEGYEKAWGREHTSTLDTINNLGLLYADQGRLQEAEAMYERALEGKEKAWGREHTSTLDTVNNLGSLYADQGRLQEAEAMYERALEGKEKAWGREHTSTLDTVNNLSNLYTDQGRLQEAEAMCERALEGYEKAWGREHTSTLDIVNNLGILYKNQGRLQEAEAIYERALEGYEKAWGREHTSTLDTVNNLAILYKNQGRLQEAEAMYERALEGYEKAFVATSPFTYIPALNTLINFGLLCENNGKVDTALLYYQRALVGTEAVWGQDSERYTWLSNRLRSLQRDVCEISD</sequence>
<dbReference type="GO" id="GO:0009116">
    <property type="term" value="P:nucleoside metabolic process"/>
    <property type="evidence" value="ECO:0007669"/>
    <property type="project" value="InterPro"/>
</dbReference>
<dbReference type="PANTHER" id="PTHR46082">
    <property type="entry name" value="ATP/GTP-BINDING PROTEIN-RELATED"/>
    <property type="match status" value="1"/>
</dbReference>
<dbReference type="InterPro" id="IPR053137">
    <property type="entry name" value="NLR-like"/>
</dbReference>
<feature type="repeat" description="TPR" evidence="1">
    <location>
        <begin position="812"/>
        <end position="845"/>
    </location>
</feature>
<dbReference type="PANTHER" id="PTHR46082:SF6">
    <property type="entry name" value="AAA+ ATPASE DOMAIN-CONTAINING PROTEIN-RELATED"/>
    <property type="match status" value="1"/>
</dbReference>
<evidence type="ECO:0000256" key="1">
    <source>
        <dbReference type="PROSITE-ProRule" id="PRU00339"/>
    </source>
</evidence>